<reference evidence="1 2" key="1">
    <citation type="journal article" date="2015" name="BMC Microbiol.">
        <title>'Candidatus Phytoplasma phoenicium' associated with almond witches'-broom disease: from draft genome to genetic diversity among strain populations.</title>
        <authorList>
            <person name="Quaglino F."/>
            <person name="Kube M."/>
            <person name="Jawhari M."/>
            <person name="Abou-Jawdah Y."/>
            <person name="Siewert C."/>
            <person name="Choueiri E."/>
            <person name="Sobh H."/>
            <person name="Casati P."/>
            <person name="Tedeschi R."/>
            <person name="Molino Lova M."/>
            <person name="Alma A."/>
            <person name="Bianco P.A."/>
        </authorList>
    </citation>
    <scope>NUCLEOTIDE SEQUENCE [LARGE SCALE GENOMIC DNA]</scope>
    <source>
        <strain evidence="1 2">SA213</strain>
    </source>
</reference>
<evidence type="ECO:0000313" key="2">
    <source>
        <dbReference type="Proteomes" id="UP000037086"/>
    </source>
</evidence>
<sequence length="61" mass="7592">MNQKIEEPFFIFNYDFALKFPFYNYVTEGVLWNTNHIKSLKKIDLYEQKTKQKRTLYYDVE</sequence>
<dbReference type="Proteomes" id="UP000037086">
    <property type="component" value="Unassembled WGS sequence"/>
</dbReference>
<organism evidence="1 2">
    <name type="scientific">Candidatus Phytoplasma phoenicium</name>
    <dbReference type="NCBI Taxonomy" id="198422"/>
    <lineage>
        <taxon>Bacteria</taxon>
        <taxon>Bacillati</taxon>
        <taxon>Mycoplasmatota</taxon>
        <taxon>Mollicutes</taxon>
        <taxon>Acholeplasmatales</taxon>
        <taxon>Acholeplasmataceae</taxon>
        <taxon>Candidatus Phytoplasma</taxon>
        <taxon>16SrIX (Pigeon pea witches'-broom group)</taxon>
    </lineage>
</organism>
<proteinExistence type="predicted"/>
<evidence type="ECO:0000313" key="1">
    <source>
        <dbReference type="EMBL" id="KND62723.1"/>
    </source>
</evidence>
<dbReference type="EMBL" id="JPSQ01000007">
    <property type="protein sequence ID" value="KND62723.1"/>
    <property type="molecule type" value="Genomic_DNA"/>
</dbReference>
<protein>
    <submittedName>
        <fullName evidence="1">Uncharacterized protein</fullName>
    </submittedName>
</protein>
<name>A0A0L0MK14_9MOLU</name>
<dbReference type="PATRIC" id="fig|198422.3.peg.321"/>
<gene>
    <name evidence="1" type="ORF">AlmWB_00690</name>
</gene>
<accession>A0A0L0MK14</accession>
<comment type="caution">
    <text evidence="1">The sequence shown here is derived from an EMBL/GenBank/DDBJ whole genome shotgun (WGS) entry which is preliminary data.</text>
</comment>
<keyword evidence="2" id="KW-1185">Reference proteome</keyword>
<dbReference type="AlphaFoldDB" id="A0A0L0MK14"/>